<dbReference type="GO" id="GO:0051213">
    <property type="term" value="F:dioxygenase activity"/>
    <property type="evidence" value="ECO:0007669"/>
    <property type="project" value="UniProtKB-KW"/>
</dbReference>
<dbReference type="Pfam" id="PF19112">
    <property type="entry name" value="VanA_C"/>
    <property type="match status" value="1"/>
</dbReference>
<dbReference type="Gene3D" id="2.102.10.10">
    <property type="entry name" value="Rieske [2Fe-2S] iron-sulphur domain"/>
    <property type="match status" value="1"/>
</dbReference>
<evidence type="ECO:0000256" key="4">
    <source>
        <dbReference type="ARBA" id="ARBA00023004"/>
    </source>
</evidence>
<dbReference type="InterPro" id="IPR036922">
    <property type="entry name" value="Rieske_2Fe-2S_sf"/>
</dbReference>
<dbReference type="AlphaFoldDB" id="A0A1T4T3S0"/>
<keyword evidence="1" id="KW-0001">2Fe-2S</keyword>
<sequence length="344" mass="39475">MSAVTNLAINKLLAKGVRNIWYPICPSHFLGEKAISLRRLGLKVVLWRDDAGRPVMLEDHCPHRGAPLSMGIPMGDRIACGYHGVQVRKDGTVMSVPGSPGCKLEGRNCVKSFPTEERHGVIFAYVGDALHPEPVELRFPEQLTSPEFSSFLCYCEWEGDYRYVYDNVMDPMHGTFLHKQSHSMSFGDTTATFRTRETPTGFVFEKVGQRNINFDWTEFVDTGAHWLRLEIPYPPSGGPGGNFHIVGVYTPISETRAAVFHWRCRKVEGWQRDTWRFLYKNRLEARHWRVLEQDRVMLEQFEPDANQREYLYQHDMGLARLRHVFRGKAEAQLKALEAAGHPIQ</sequence>
<keyword evidence="3" id="KW-0560">Oxidoreductase</keyword>
<gene>
    <name evidence="7" type="ORF">SAMN02745126_05612</name>
</gene>
<dbReference type="PANTHER" id="PTHR21266">
    <property type="entry name" value="IRON-SULFUR DOMAIN CONTAINING PROTEIN"/>
    <property type="match status" value="1"/>
</dbReference>
<dbReference type="Pfam" id="PF00355">
    <property type="entry name" value="Rieske"/>
    <property type="match status" value="1"/>
</dbReference>
<dbReference type="RefSeq" id="WP_085937339.1">
    <property type="nucleotide sequence ID" value="NZ_FUWJ01000012.1"/>
</dbReference>
<organism evidence="7 8">
    <name type="scientific">Enhydrobacter aerosaccus</name>
    <dbReference type="NCBI Taxonomy" id="225324"/>
    <lineage>
        <taxon>Bacteria</taxon>
        <taxon>Pseudomonadati</taxon>
        <taxon>Pseudomonadota</taxon>
        <taxon>Alphaproteobacteria</taxon>
        <taxon>Hyphomicrobiales</taxon>
        <taxon>Enhydrobacter</taxon>
    </lineage>
</organism>
<keyword evidence="8" id="KW-1185">Reference proteome</keyword>
<feature type="domain" description="Rieske" evidence="6">
    <location>
        <begin position="21"/>
        <end position="124"/>
    </location>
</feature>
<evidence type="ECO:0000313" key="7">
    <source>
        <dbReference type="EMBL" id="SKA35047.1"/>
    </source>
</evidence>
<dbReference type="SUPFAM" id="SSF55961">
    <property type="entry name" value="Bet v1-like"/>
    <property type="match status" value="1"/>
</dbReference>
<dbReference type="InterPro" id="IPR050584">
    <property type="entry name" value="Cholesterol_7-desaturase"/>
</dbReference>
<evidence type="ECO:0000259" key="6">
    <source>
        <dbReference type="PROSITE" id="PS51296"/>
    </source>
</evidence>
<dbReference type="GO" id="GO:0051537">
    <property type="term" value="F:2 iron, 2 sulfur cluster binding"/>
    <property type="evidence" value="ECO:0007669"/>
    <property type="project" value="UniProtKB-KW"/>
</dbReference>
<proteinExistence type="predicted"/>
<dbReference type="Proteomes" id="UP000190092">
    <property type="component" value="Unassembled WGS sequence"/>
</dbReference>
<dbReference type="InterPro" id="IPR044043">
    <property type="entry name" value="VanA_C_cat"/>
</dbReference>
<dbReference type="InterPro" id="IPR017941">
    <property type="entry name" value="Rieske_2Fe-2S"/>
</dbReference>
<accession>A0A1T4T3S0</accession>
<evidence type="ECO:0000256" key="5">
    <source>
        <dbReference type="ARBA" id="ARBA00023014"/>
    </source>
</evidence>
<keyword evidence="5" id="KW-0411">Iron-sulfur</keyword>
<dbReference type="OrthoDB" id="9800776at2"/>
<dbReference type="STRING" id="225324.SAMN02745126_05612"/>
<dbReference type="GO" id="GO:0046872">
    <property type="term" value="F:metal ion binding"/>
    <property type="evidence" value="ECO:0007669"/>
    <property type="project" value="UniProtKB-KW"/>
</dbReference>
<dbReference type="SUPFAM" id="SSF50022">
    <property type="entry name" value="ISP domain"/>
    <property type="match status" value="1"/>
</dbReference>
<dbReference type="PROSITE" id="PS51296">
    <property type="entry name" value="RIESKE"/>
    <property type="match status" value="1"/>
</dbReference>
<evidence type="ECO:0000256" key="3">
    <source>
        <dbReference type="ARBA" id="ARBA00023002"/>
    </source>
</evidence>
<name>A0A1T4T3S0_9HYPH</name>
<keyword evidence="4" id="KW-0408">Iron</keyword>
<dbReference type="Gene3D" id="3.90.380.10">
    <property type="entry name" value="Naphthalene 1,2-dioxygenase Alpha Subunit, Chain A, domain 1"/>
    <property type="match status" value="1"/>
</dbReference>
<protein>
    <submittedName>
        <fullName evidence="7">Phenylpropionate dioxygenase, large terminal subunit</fullName>
    </submittedName>
</protein>
<evidence type="ECO:0000256" key="1">
    <source>
        <dbReference type="ARBA" id="ARBA00022714"/>
    </source>
</evidence>
<keyword evidence="7" id="KW-0223">Dioxygenase</keyword>
<keyword evidence="2" id="KW-0479">Metal-binding</keyword>
<reference evidence="8" key="1">
    <citation type="submission" date="2017-02" db="EMBL/GenBank/DDBJ databases">
        <authorList>
            <person name="Varghese N."/>
            <person name="Submissions S."/>
        </authorList>
    </citation>
    <scope>NUCLEOTIDE SEQUENCE [LARGE SCALE GENOMIC DNA]</scope>
    <source>
        <strain evidence="8">ATCC 27094</strain>
    </source>
</reference>
<dbReference type="EMBL" id="FUWJ01000012">
    <property type="protein sequence ID" value="SKA35047.1"/>
    <property type="molecule type" value="Genomic_DNA"/>
</dbReference>
<evidence type="ECO:0000313" key="8">
    <source>
        <dbReference type="Proteomes" id="UP000190092"/>
    </source>
</evidence>
<dbReference type="PANTHER" id="PTHR21266:SF60">
    <property type="entry name" value="3-KETOSTEROID-9-ALPHA-MONOOXYGENASE, OXYGENASE COMPONENT"/>
    <property type="match status" value="1"/>
</dbReference>
<evidence type="ECO:0000256" key="2">
    <source>
        <dbReference type="ARBA" id="ARBA00022723"/>
    </source>
</evidence>